<reference evidence="2" key="1">
    <citation type="submission" date="2016-11" db="EMBL/GenBank/DDBJ databases">
        <title>The genome of Nicotiana attenuata.</title>
        <authorList>
            <person name="Xu S."/>
            <person name="Brockmoeller T."/>
            <person name="Gaquerel E."/>
            <person name="Navarro A."/>
            <person name="Kuhl H."/>
            <person name="Gase K."/>
            <person name="Ling Z."/>
            <person name="Zhou W."/>
            <person name="Kreitzer C."/>
            <person name="Stanke M."/>
            <person name="Tang H."/>
            <person name="Lyons E."/>
            <person name="Pandey P."/>
            <person name="Pandey S.P."/>
            <person name="Timmermann B."/>
            <person name="Baldwin I.T."/>
        </authorList>
    </citation>
    <scope>NUCLEOTIDE SEQUENCE [LARGE SCALE GENOMIC DNA]</scope>
    <source>
        <strain evidence="2">UT</strain>
    </source>
</reference>
<protein>
    <submittedName>
        <fullName evidence="2">Uncharacterized protein</fullName>
    </submittedName>
</protein>
<name>A0A1J6KBW0_NICAT</name>
<evidence type="ECO:0000313" key="3">
    <source>
        <dbReference type="Proteomes" id="UP000187609"/>
    </source>
</evidence>
<gene>
    <name evidence="2" type="ORF">A4A49_53086</name>
</gene>
<dbReference type="Proteomes" id="UP000187609">
    <property type="component" value="Unassembled WGS sequence"/>
</dbReference>
<keyword evidence="1" id="KW-1133">Transmembrane helix</keyword>
<feature type="transmembrane region" description="Helical" evidence="1">
    <location>
        <begin position="44"/>
        <end position="64"/>
    </location>
</feature>
<accession>A0A1J6KBW0</accession>
<feature type="transmembrane region" description="Helical" evidence="1">
    <location>
        <begin position="12"/>
        <end position="32"/>
    </location>
</feature>
<proteinExistence type="predicted"/>
<keyword evidence="1" id="KW-0472">Membrane</keyword>
<keyword evidence="1" id="KW-0812">Transmembrane</keyword>
<evidence type="ECO:0000256" key="1">
    <source>
        <dbReference type="SAM" id="Phobius"/>
    </source>
</evidence>
<feature type="transmembrane region" description="Helical" evidence="1">
    <location>
        <begin position="76"/>
        <end position="93"/>
    </location>
</feature>
<evidence type="ECO:0000313" key="2">
    <source>
        <dbReference type="EMBL" id="OIT27573.1"/>
    </source>
</evidence>
<comment type="caution">
    <text evidence="2">The sequence shown here is derived from an EMBL/GenBank/DDBJ whole genome shotgun (WGS) entry which is preliminary data.</text>
</comment>
<dbReference type="EMBL" id="MJEQ01002356">
    <property type="protein sequence ID" value="OIT27573.1"/>
    <property type="molecule type" value="Genomic_DNA"/>
</dbReference>
<keyword evidence="3" id="KW-1185">Reference proteome</keyword>
<dbReference type="AlphaFoldDB" id="A0A1J6KBW0"/>
<organism evidence="2 3">
    <name type="scientific">Nicotiana attenuata</name>
    <name type="common">Coyote tobacco</name>
    <dbReference type="NCBI Taxonomy" id="49451"/>
    <lineage>
        <taxon>Eukaryota</taxon>
        <taxon>Viridiplantae</taxon>
        <taxon>Streptophyta</taxon>
        <taxon>Embryophyta</taxon>
        <taxon>Tracheophyta</taxon>
        <taxon>Spermatophyta</taxon>
        <taxon>Magnoliopsida</taxon>
        <taxon>eudicotyledons</taxon>
        <taxon>Gunneridae</taxon>
        <taxon>Pentapetalae</taxon>
        <taxon>asterids</taxon>
        <taxon>lamiids</taxon>
        <taxon>Solanales</taxon>
        <taxon>Solanaceae</taxon>
        <taxon>Nicotianoideae</taxon>
        <taxon>Nicotianeae</taxon>
        <taxon>Nicotiana</taxon>
    </lineage>
</organism>
<sequence>LEIFLHNFCYSISSSVILVLPHIVSCLSCSCSRLSLWFRNLIDWYIDLFGHFFFVLCFGIDLHMSYCCTTFSSGTFFPFGSNLLWLLVVHHYVR</sequence>
<feature type="non-terminal residue" evidence="2">
    <location>
        <position position="1"/>
    </location>
</feature>